<protein>
    <submittedName>
        <fullName evidence="1">Uncharacterized protein</fullName>
    </submittedName>
</protein>
<organism evidence="1 2">
    <name type="scientific">Xylaria curta</name>
    <dbReference type="NCBI Taxonomy" id="42375"/>
    <lineage>
        <taxon>Eukaryota</taxon>
        <taxon>Fungi</taxon>
        <taxon>Dikarya</taxon>
        <taxon>Ascomycota</taxon>
        <taxon>Pezizomycotina</taxon>
        <taxon>Sordariomycetes</taxon>
        <taxon>Xylariomycetidae</taxon>
        <taxon>Xylariales</taxon>
        <taxon>Xylariaceae</taxon>
        <taxon>Xylaria</taxon>
    </lineage>
</organism>
<keyword evidence="2" id="KW-1185">Reference proteome</keyword>
<sequence length="551" mass="62754">MDPTNVLFQLLPLNEEAKAVVNLNPDYQLYSGGIKILVFSTQRPSKTAGQLVSIGRHEQNDIRLPTSAPGSHGTRRRTNSGRNYGGYRNHHCFFFLALSGELILRDLTHRLTAIEVPNLLGEEQKKYDLHGTNPRQRVIPRGYADIVITLGTSTHFLFRWGTYFHNKREGEQHHLEQEAHGLARTGMTLSIPHEVQEKQFGKYDLRSRYTPSVSIAPHRYISCHKYEKLGEGGFGVVFKAVDLSSGELWAVKEIKPKAIDDRWKSAFKKEVEMMAPLRHVSDSTLSSNIVHFEHFQGFNIGGTFQLFFQLYKGSLRQLLPEHACIGRLPNLPPWVSRLHSQVLGGLEYLHEEGVIHRDIKPDNVLFDWEESNEGSREPCFYLADFGLSVNSDAFNDSDLAGTLAYMAPETVLERKTLLASDIWSFAIMLGRVLGYWCENERSMTDLEWHKKLVALGDKRPYTPPSTPMPIHRQWYNRILSLVGDGFLPPMFTSMMAQTSFRADAAKCKTAPVEEFTRRPVKPRPIAVQGMWHVSAYSTNDMSIDFPPHKIY</sequence>
<reference evidence="1" key="1">
    <citation type="submission" date="2022-10" db="EMBL/GenBank/DDBJ databases">
        <title>Genome Sequence of Xylaria curta.</title>
        <authorList>
            <person name="Buettner E."/>
        </authorList>
    </citation>
    <scope>NUCLEOTIDE SEQUENCE</scope>
    <source>
        <strain evidence="1">Babe10</strain>
    </source>
</reference>
<evidence type="ECO:0000313" key="2">
    <source>
        <dbReference type="Proteomes" id="UP001143856"/>
    </source>
</evidence>
<comment type="caution">
    <text evidence="1">The sequence shown here is derived from an EMBL/GenBank/DDBJ whole genome shotgun (WGS) entry which is preliminary data.</text>
</comment>
<dbReference type="EMBL" id="JAPDGR010001615">
    <property type="protein sequence ID" value="KAJ2981003.1"/>
    <property type="molecule type" value="Genomic_DNA"/>
</dbReference>
<accession>A0ACC1NRN6</accession>
<name>A0ACC1NRN6_9PEZI</name>
<proteinExistence type="predicted"/>
<gene>
    <name evidence="1" type="ORF">NUW58_g6795</name>
</gene>
<evidence type="ECO:0000313" key="1">
    <source>
        <dbReference type="EMBL" id="KAJ2981003.1"/>
    </source>
</evidence>
<dbReference type="Proteomes" id="UP001143856">
    <property type="component" value="Unassembled WGS sequence"/>
</dbReference>